<evidence type="ECO:0000256" key="4">
    <source>
        <dbReference type="ARBA" id="ARBA00022481"/>
    </source>
</evidence>
<comment type="caution">
    <text evidence="13">The sequence shown here is derived from an EMBL/GenBank/DDBJ whole genome shotgun (WGS) entry which is preliminary data.</text>
</comment>
<evidence type="ECO:0000256" key="2">
    <source>
        <dbReference type="ARBA" id="ARBA00021549"/>
    </source>
</evidence>
<feature type="domain" description="General secretion pathway GspH" evidence="12">
    <location>
        <begin position="42"/>
        <end position="156"/>
    </location>
</feature>
<keyword evidence="8 11" id="KW-0472">Membrane</keyword>
<comment type="similarity">
    <text evidence="9">Belongs to the GSP H family.</text>
</comment>
<reference evidence="14" key="1">
    <citation type="journal article" date="2019" name="Int. J. Syst. Evol. Microbiol.">
        <title>The Global Catalogue of Microorganisms (GCM) 10K type strain sequencing project: providing services to taxonomists for standard genome sequencing and annotation.</title>
        <authorList>
            <consortium name="The Broad Institute Genomics Platform"/>
            <consortium name="The Broad Institute Genome Sequencing Center for Infectious Disease"/>
            <person name="Wu L."/>
            <person name="Ma J."/>
        </authorList>
    </citation>
    <scope>NUCLEOTIDE SEQUENCE [LARGE SCALE GENOMIC DNA]</scope>
    <source>
        <strain evidence="14">JCM 11590</strain>
    </source>
</reference>
<organism evidence="13 14">
    <name type="scientific">Halopseudomonas pertucinogena</name>
    <dbReference type="NCBI Taxonomy" id="86175"/>
    <lineage>
        <taxon>Bacteria</taxon>
        <taxon>Pseudomonadati</taxon>
        <taxon>Pseudomonadota</taxon>
        <taxon>Gammaproteobacteria</taxon>
        <taxon>Pseudomonadales</taxon>
        <taxon>Pseudomonadaceae</taxon>
        <taxon>Halopseudomonas</taxon>
    </lineage>
</organism>
<evidence type="ECO:0000313" key="13">
    <source>
        <dbReference type="EMBL" id="GGJ00603.1"/>
    </source>
</evidence>
<evidence type="ECO:0000313" key="14">
    <source>
        <dbReference type="Proteomes" id="UP000633263"/>
    </source>
</evidence>
<name>A0ABQ2CS35_9GAMM</name>
<evidence type="ECO:0000256" key="7">
    <source>
        <dbReference type="ARBA" id="ARBA00022989"/>
    </source>
</evidence>
<dbReference type="PROSITE" id="PS00409">
    <property type="entry name" value="PROKAR_NTER_METHYL"/>
    <property type="match status" value="1"/>
</dbReference>
<evidence type="ECO:0000256" key="8">
    <source>
        <dbReference type="ARBA" id="ARBA00023136"/>
    </source>
</evidence>
<dbReference type="InterPro" id="IPR045584">
    <property type="entry name" value="Pilin-like"/>
</dbReference>
<proteinExistence type="inferred from homology"/>
<keyword evidence="5" id="KW-0997">Cell inner membrane</keyword>
<evidence type="ECO:0000256" key="5">
    <source>
        <dbReference type="ARBA" id="ARBA00022519"/>
    </source>
</evidence>
<gene>
    <name evidence="13" type="ORF">GCM10009083_16740</name>
</gene>
<keyword evidence="14" id="KW-1185">Reference proteome</keyword>
<dbReference type="InterPro" id="IPR022346">
    <property type="entry name" value="T2SS_GspH"/>
</dbReference>
<dbReference type="Pfam" id="PF12019">
    <property type="entry name" value="GspH"/>
    <property type="match status" value="1"/>
</dbReference>
<dbReference type="Proteomes" id="UP000633263">
    <property type="component" value="Unassembled WGS sequence"/>
</dbReference>
<keyword evidence="7 11" id="KW-1133">Transmembrane helix</keyword>
<dbReference type="SUPFAM" id="SSF54523">
    <property type="entry name" value="Pili subunits"/>
    <property type="match status" value="1"/>
</dbReference>
<evidence type="ECO:0000256" key="9">
    <source>
        <dbReference type="ARBA" id="ARBA00025772"/>
    </source>
</evidence>
<evidence type="ECO:0000259" key="12">
    <source>
        <dbReference type="Pfam" id="PF12019"/>
    </source>
</evidence>
<dbReference type="EMBL" id="BMNN01000003">
    <property type="protein sequence ID" value="GGJ00603.1"/>
    <property type="molecule type" value="Genomic_DNA"/>
</dbReference>
<comment type="subcellular location">
    <subcellularLocation>
        <location evidence="1">Cell inner membrane</location>
        <topology evidence="1">Single-pass membrane protein</topology>
    </subcellularLocation>
</comment>
<dbReference type="InterPro" id="IPR012902">
    <property type="entry name" value="N_methyl_site"/>
</dbReference>
<sequence length="169" mass="18612">MPSRGFTLVEMMVAVAVLAIMLAIGMPAFGGLIDNQRMDSSVDTLLRSIHFTRSEAIRRNRHVTMAPDDGRWDAGWVIFVDENDDGVHDPGEPLLREERLGGIIPIQANTNIATYVRYNRQGESELLNGGFQSGTFSFCPNRAGAKGRQLIINRVGRARVQQAEVTGCP</sequence>
<dbReference type="Gene3D" id="3.55.40.10">
    <property type="entry name" value="minor pseudopilin epsh domain"/>
    <property type="match status" value="1"/>
</dbReference>
<dbReference type="RefSeq" id="WP_188636178.1">
    <property type="nucleotide sequence ID" value="NZ_BMNN01000003.1"/>
</dbReference>
<evidence type="ECO:0000256" key="10">
    <source>
        <dbReference type="ARBA" id="ARBA00030775"/>
    </source>
</evidence>
<evidence type="ECO:0000256" key="6">
    <source>
        <dbReference type="ARBA" id="ARBA00022692"/>
    </source>
</evidence>
<dbReference type="Pfam" id="PF07963">
    <property type="entry name" value="N_methyl"/>
    <property type="match status" value="1"/>
</dbReference>
<feature type="transmembrane region" description="Helical" evidence="11">
    <location>
        <begin position="12"/>
        <end position="33"/>
    </location>
</feature>
<keyword evidence="6 11" id="KW-0812">Transmembrane</keyword>
<keyword evidence="4" id="KW-0488">Methylation</keyword>
<dbReference type="NCBIfam" id="TIGR02532">
    <property type="entry name" value="IV_pilin_GFxxxE"/>
    <property type="match status" value="1"/>
</dbReference>
<evidence type="ECO:0000256" key="1">
    <source>
        <dbReference type="ARBA" id="ARBA00004377"/>
    </source>
</evidence>
<keyword evidence="3" id="KW-1003">Cell membrane</keyword>
<accession>A0ABQ2CS35</accession>
<evidence type="ECO:0000256" key="3">
    <source>
        <dbReference type="ARBA" id="ARBA00022475"/>
    </source>
</evidence>
<protein>
    <recommendedName>
        <fullName evidence="2">Type II secretion system protein H</fullName>
    </recommendedName>
    <alternativeName>
        <fullName evidence="10">General secretion pathway protein H</fullName>
    </alternativeName>
</protein>
<evidence type="ECO:0000256" key="11">
    <source>
        <dbReference type="SAM" id="Phobius"/>
    </source>
</evidence>